<dbReference type="Proteomes" id="UP000595437">
    <property type="component" value="Chromosome 9"/>
</dbReference>
<accession>A0A7T8GY73</accession>
<protein>
    <submittedName>
        <fullName evidence="1">Uncharacterized protein</fullName>
    </submittedName>
</protein>
<reference evidence="2" key="1">
    <citation type="submission" date="2021-01" db="EMBL/GenBank/DDBJ databases">
        <title>Caligus Genome Assembly.</title>
        <authorList>
            <person name="Gallardo-Escarate C."/>
        </authorList>
    </citation>
    <scope>NUCLEOTIDE SEQUENCE [LARGE SCALE GENOMIC DNA]</scope>
</reference>
<organism evidence="1 2">
    <name type="scientific">Caligus rogercresseyi</name>
    <name type="common">Sea louse</name>
    <dbReference type="NCBI Taxonomy" id="217165"/>
    <lineage>
        <taxon>Eukaryota</taxon>
        <taxon>Metazoa</taxon>
        <taxon>Ecdysozoa</taxon>
        <taxon>Arthropoda</taxon>
        <taxon>Crustacea</taxon>
        <taxon>Multicrustacea</taxon>
        <taxon>Hexanauplia</taxon>
        <taxon>Copepoda</taxon>
        <taxon>Siphonostomatoida</taxon>
        <taxon>Caligidae</taxon>
        <taxon>Caligus</taxon>
    </lineage>
</organism>
<name>A0A7T8GY73_CALRO</name>
<keyword evidence="2" id="KW-1185">Reference proteome</keyword>
<feature type="non-terminal residue" evidence="1">
    <location>
        <position position="1"/>
    </location>
</feature>
<sequence length="52" mass="6072">SLKKRLIRYVPAIINKSQKGFMKGKMAHDIPRNIPDAITVLKRRFRFFSRAG</sequence>
<gene>
    <name evidence="1" type="ORF">FKW44_013713</name>
</gene>
<dbReference type="EMBL" id="CP045898">
    <property type="protein sequence ID" value="QQP39862.1"/>
    <property type="molecule type" value="Genomic_DNA"/>
</dbReference>
<proteinExistence type="predicted"/>
<dbReference type="AlphaFoldDB" id="A0A7T8GY73"/>
<evidence type="ECO:0000313" key="1">
    <source>
        <dbReference type="EMBL" id="QQP39862.1"/>
    </source>
</evidence>
<evidence type="ECO:0000313" key="2">
    <source>
        <dbReference type="Proteomes" id="UP000595437"/>
    </source>
</evidence>